<dbReference type="Proteomes" id="UP000038010">
    <property type="component" value="Unassembled WGS sequence"/>
</dbReference>
<dbReference type="ESTHER" id="9euro-a0a0n1hc14">
    <property type="family name" value="Fungal-D14-Strigolactone-R"/>
</dbReference>
<feature type="domain" description="AB hydrolase-1" evidence="1">
    <location>
        <begin position="24"/>
        <end position="136"/>
    </location>
</feature>
<dbReference type="InterPro" id="IPR000073">
    <property type="entry name" value="AB_hydrolase_1"/>
</dbReference>
<dbReference type="VEuPathDB" id="FungiDB:AB675_5443"/>
<evidence type="ECO:0000313" key="2">
    <source>
        <dbReference type="EMBL" id="KPI42092.1"/>
    </source>
</evidence>
<dbReference type="InterPro" id="IPR029058">
    <property type="entry name" value="AB_hydrolase_fold"/>
</dbReference>
<keyword evidence="3" id="KW-1185">Reference proteome</keyword>
<evidence type="ECO:0000259" key="1">
    <source>
        <dbReference type="Pfam" id="PF00561"/>
    </source>
</evidence>
<dbReference type="GO" id="GO:0016020">
    <property type="term" value="C:membrane"/>
    <property type="evidence" value="ECO:0007669"/>
    <property type="project" value="TreeGrafter"/>
</dbReference>
<dbReference type="PANTHER" id="PTHR43798:SF33">
    <property type="entry name" value="HYDROLASE, PUTATIVE (AFU_ORTHOLOGUE AFUA_2G14860)-RELATED"/>
    <property type="match status" value="1"/>
</dbReference>
<dbReference type="EMBL" id="LFJN01000008">
    <property type="protein sequence ID" value="KPI42092.1"/>
    <property type="molecule type" value="Genomic_DNA"/>
</dbReference>
<dbReference type="Pfam" id="PF00561">
    <property type="entry name" value="Abhydrolase_1"/>
    <property type="match status" value="1"/>
</dbReference>
<name>A0A0N1HC14_9EURO</name>
<dbReference type="SUPFAM" id="SSF53474">
    <property type="entry name" value="alpha/beta-Hydrolases"/>
    <property type="match status" value="1"/>
</dbReference>
<sequence>MPHLTLPDGRTLDYAIDGAQTGFPFVFIHGTPGSVNSTLPSLKSLCKQKGLKIISMSRAGYGDSSRHAGRAVIDNVADVKALLEHLGVATCVAGGWSGGGPHVLALAAKLPGVKAALCVAGVAPADAPDLDFLAGQGQDNVDEFTAASAGEVELRKFLDPQREALLQADAAGVTKEMSSILPEVDKQAMLKNAELGQSIVDGFQEALKHGVDGWCDDDLEFTKHGALTWPRSSHGQWLAKHLPQEKLRKHLVQGEGHISIFLEYVNTMIDELLEVVRAY</sequence>
<dbReference type="AlphaFoldDB" id="A0A0N1HC14"/>
<evidence type="ECO:0000313" key="3">
    <source>
        <dbReference type="Proteomes" id="UP000038010"/>
    </source>
</evidence>
<dbReference type="PANTHER" id="PTHR43798">
    <property type="entry name" value="MONOACYLGLYCEROL LIPASE"/>
    <property type="match status" value="1"/>
</dbReference>
<accession>A0A0N1HC14</accession>
<dbReference type="GeneID" id="28737534"/>
<proteinExistence type="predicted"/>
<dbReference type="OrthoDB" id="294702at2759"/>
<dbReference type="RefSeq" id="XP_018002055.1">
    <property type="nucleotide sequence ID" value="XM_018145654.1"/>
</dbReference>
<dbReference type="STRING" id="1664694.A0A0N1HC14"/>
<dbReference type="Gene3D" id="3.40.50.1820">
    <property type="entry name" value="alpha/beta hydrolase"/>
    <property type="match status" value="1"/>
</dbReference>
<protein>
    <recommendedName>
        <fullName evidence="1">AB hydrolase-1 domain-containing protein</fullName>
    </recommendedName>
</protein>
<organism evidence="2 3">
    <name type="scientific">Cyphellophora attinorum</name>
    <dbReference type="NCBI Taxonomy" id="1664694"/>
    <lineage>
        <taxon>Eukaryota</taxon>
        <taxon>Fungi</taxon>
        <taxon>Dikarya</taxon>
        <taxon>Ascomycota</taxon>
        <taxon>Pezizomycotina</taxon>
        <taxon>Eurotiomycetes</taxon>
        <taxon>Chaetothyriomycetidae</taxon>
        <taxon>Chaetothyriales</taxon>
        <taxon>Cyphellophoraceae</taxon>
        <taxon>Cyphellophora</taxon>
    </lineage>
</organism>
<reference evidence="2 3" key="1">
    <citation type="submission" date="2015-06" db="EMBL/GenBank/DDBJ databases">
        <title>Draft genome of the ant-associated black yeast Phialophora attae CBS 131958.</title>
        <authorList>
            <person name="Moreno L.F."/>
            <person name="Stielow B.J."/>
            <person name="de Hoog S."/>
            <person name="Vicente V.A."/>
            <person name="Weiss V.A."/>
            <person name="de Vries M."/>
            <person name="Cruz L.M."/>
            <person name="Souza E.M."/>
        </authorList>
    </citation>
    <scope>NUCLEOTIDE SEQUENCE [LARGE SCALE GENOMIC DNA]</scope>
    <source>
        <strain evidence="2 3">CBS 131958</strain>
    </source>
</reference>
<comment type="caution">
    <text evidence="2">The sequence shown here is derived from an EMBL/GenBank/DDBJ whole genome shotgun (WGS) entry which is preliminary data.</text>
</comment>
<dbReference type="InterPro" id="IPR050266">
    <property type="entry name" value="AB_hydrolase_sf"/>
</dbReference>
<gene>
    <name evidence="2" type="ORF">AB675_5443</name>
</gene>